<keyword evidence="2" id="KW-0472">Membrane</keyword>
<evidence type="ECO:0000256" key="1">
    <source>
        <dbReference type="SAM" id="MobiDB-lite"/>
    </source>
</evidence>
<evidence type="ECO:0000259" key="3">
    <source>
        <dbReference type="PROSITE" id="PS51178"/>
    </source>
</evidence>
<reference evidence="4 5" key="1">
    <citation type="journal article" date="2009" name="Int. J. Syst. Evol. Microbiol.">
        <title>Paenibacillus contaminans sp. nov., isolated from a contaminated laboratory plate.</title>
        <authorList>
            <person name="Chou J.H."/>
            <person name="Lee J.H."/>
            <person name="Lin M.C."/>
            <person name="Chang P.S."/>
            <person name="Arun A.B."/>
            <person name="Young C.C."/>
            <person name="Chen W.M."/>
        </authorList>
    </citation>
    <scope>NUCLEOTIDE SEQUENCE [LARGE SCALE GENOMIC DNA]</scope>
    <source>
        <strain evidence="4 5">CKOBP-6</strain>
    </source>
</reference>
<evidence type="ECO:0000313" key="5">
    <source>
        <dbReference type="Proteomes" id="UP000250369"/>
    </source>
</evidence>
<dbReference type="EMBL" id="QMFB01000006">
    <property type="protein sequence ID" value="RAV21062.1"/>
    <property type="molecule type" value="Genomic_DNA"/>
</dbReference>
<dbReference type="CDD" id="cd06577">
    <property type="entry name" value="PASTA_pknB"/>
    <property type="match status" value="1"/>
</dbReference>
<feature type="domain" description="PASTA" evidence="3">
    <location>
        <begin position="395"/>
        <end position="458"/>
    </location>
</feature>
<keyword evidence="5" id="KW-1185">Reference proteome</keyword>
<protein>
    <recommendedName>
        <fullName evidence="3">PASTA domain-containing protein</fullName>
    </recommendedName>
</protein>
<proteinExistence type="predicted"/>
<feature type="region of interest" description="Disordered" evidence="1">
    <location>
        <begin position="334"/>
        <end position="400"/>
    </location>
</feature>
<accession>A0A329MN65</accession>
<keyword evidence="2" id="KW-1133">Transmembrane helix</keyword>
<feature type="region of interest" description="Disordered" evidence="1">
    <location>
        <begin position="245"/>
        <end position="295"/>
    </location>
</feature>
<dbReference type="Gene3D" id="3.30.10.20">
    <property type="match status" value="1"/>
</dbReference>
<feature type="compositionally biased region" description="Low complexity" evidence="1">
    <location>
        <begin position="351"/>
        <end position="377"/>
    </location>
</feature>
<dbReference type="AlphaFoldDB" id="A0A329MN65"/>
<feature type="compositionally biased region" description="Basic and acidic residues" evidence="1">
    <location>
        <begin position="274"/>
        <end position="283"/>
    </location>
</feature>
<dbReference type="PROSITE" id="PS51178">
    <property type="entry name" value="PASTA"/>
    <property type="match status" value="1"/>
</dbReference>
<evidence type="ECO:0000313" key="4">
    <source>
        <dbReference type="EMBL" id="RAV21062.1"/>
    </source>
</evidence>
<dbReference type="Proteomes" id="UP000250369">
    <property type="component" value="Unassembled WGS sequence"/>
</dbReference>
<comment type="caution">
    <text evidence="4">The sequence shown here is derived from an EMBL/GenBank/DDBJ whole genome shotgun (WGS) entry which is preliminary data.</text>
</comment>
<gene>
    <name evidence="4" type="ORF">DQG23_13360</name>
</gene>
<name>A0A329MN65_9BACL</name>
<dbReference type="Pfam" id="PF03793">
    <property type="entry name" value="PASTA"/>
    <property type="match status" value="1"/>
</dbReference>
<dbReference type="SMART" id="SM00740">
    <property type="entry name" value="PASTA"/>
    <property type="match status" value="1"/>
</dbReference>
<feature type="compositionally biased region" description="Pro residues" evidence="1">
    <location>
        <begin position="378"/>
        <end position="388"/>
    </location>
</feature>
<keyword evidence="2" id="KW-0812">Transmembrane</keyword>
<dbReference type="InterPro" id="IPR005543">
    <property type="entry name" value="PASTA_dom"/>
</dbReference>
<sequence length="461" mass="51170">MNPNIMEYEKNGVIPLKPISNRYEIKELIAPLLGGQLYIGKDMSLMRYVFLYEIPVRQGVPIEPYIQKIGKVMQVSTHTQFLHILDVEMAEEQVRIVLTHREGCMFKQYTGRHSMTFQEAVAMIVQFGRVMLDAAEERSMEFSLHPGNIWITDDQKINVINSWDRPAERQRLSKELVALLLQLVSRSSVLPSDGQRVEAEFRKHLNGLPASSREAVISTLTNAWNGRLSLNAFIQNLQHLMQGGAKESAGRGVTPPPERIRRAPVIQEPSPQKKPIEKEREAEQIPDEETEEKPRDRRLYRLSKRLWQGLGLAALTIAVFIGVFTLLIQSTDSKGKQAGSAVTPTPDRQSSKPSDTSKPSPSSSSKTSPTPSKKPSEQPSPSPSPSADPPAQSGGPVSVPNLIGLARDAAEKQALANGLRFEFVIEVNEMAAGNVFKQEPAANETAAKGDRIKFWVSKGPQ</sequence>
<organism evidence="4 5">
    <name type="scientific">Paenibacillus contaminans</name>
    <dbReference type="NCBI Taxonomy" id="450362"/>
    <lineage>
        <taxon>Bacteria</taxon>
        <taxon>Bacillati</taxon>
        <taxon>Bacillota</taxon>
        <taxon>Bacilli</taxon>
        <taxon>Bacillales</taxon>
        <taxon>Paenibacillaceae</taxon>
        <taxon>Paenibacillus</taxon>
    </lineage>
</organism>
<feature type="transmembrane region" description="Helical" evidence="2">
    <location>
        <begin position="306"/>
        <end position="328"/>
    </location>
</feature>
<evidence type="ECO:0000256" key="2">
    <source>
        <dbReference type="SAM" id="Phobius"/>
    </source>
</evidence>